<evidence type="ECO:0000259" key="9">
    <source>
        <dbReference type="Pfam" id="PF01728"/>
    </source>
</evidence>
<feature type="compositionally biased region" description="Acidic residues" evidence="8">
    <location>
        <begin position="671"/>
        <end position="687"/>
    </location>
</feature>
<dbReference type="GO" id="GO:0000463">
    <property type="term" value="P:maturation of LSU-rRNA from tricistronic rRNA transcript (SSU-rRNA, 5.8S rRNA, LSU-rRNA)"/>
    <property type="evidence" value="ECO:0007669"/>
    <property type="project" value="TreeGrafter"/>
</dbReference>
<protein>
    <recommendedName>
        <fullName evidence="14">rRNA methyltransferase</fullName>
    </recommendedName>
</protein>
<keyword evidence="1" id="KW-0690">Ribosome biogenesis</keyword>
<feature type="domain" description="Ribosomal RNA methyltransferase SPB1-like C-terminal" evidence="10">
    <location>
        <begin position="656"/>
        <end position="851"/>
    </location>
</feature>
<feature type="coiled-coil region" evidence="7">
    <location>
        <begin position="764"/>
        <end position="794"/>
    </location>
</feature>
<dbReference type="GO" id="GO:0000466">
    <property type="term" value="P:maturation of 5.8S rRNA from tricistronic rRNA transcript (SSU-rRNA, 5.8S rRNA, LSU-rRNA)"/>
    <property type="evidence" value="ECO:0007669"/>
    <property type="project" value="TreeGrafter"/>
</dbReference>
<feature type="region of interest" description="Disordered" evidence="8">
    <location>
        <begin position="845"/>
        <end position="879"/>
    </location>
</feature>
<feature type="compositionally biased region" description="Basic and acidic residues" evidence="8">
    <location>
        <begin position="562"/>
        <end position="576"/>
    </location>
</feature>
<feature type="compositionally biased region" description="Low complexity" evidence="8">
    <location>
        <begin position="642"/>
        <end position="654"/>
    </location>
</feature>
<feature type="coiled-coil region" evidence="7">
    <location>
        <begin position="419"/>
        <end position="453"/>
    </location>
</feature>
<evidence type="ECO:0000259" key="10">
    <source>
        <dbReference type="Pfam" id="PF07780"/>
    </source>
</evidence>
<name>A0A8J5KN49_ZINOF</name>
<evidence type="ECO:0000256" key="2">
    <source>
        <dbReference type="ARBA" id="ARBA00022552"/>
    </source>
</evidence>
<evidence type="ECO:0000256" key="8">
    <source>
        <dbReference type="SAM" id="MobiDB-lite"/>
    </source>
</evidence>
<evidence type="ECO:0000313" key="13">
    <source>
        <dbReference type="Proteomes" id="UP000734854"/>
    </source>
</evidence>
<dbReference type="InterPro" id="IPR015507">
    <property type="entry name" value="rRNA-MeTfrase_E"/>
</dbReference>
<feature type="compositionally biased region" description="Acidic residues" evidence="8">
    <location>
        <begin position="525"/>
        <end position="534"/>
    </location>
</feature>
<feature type="domain" description="DUF3381" evidence="11">
    <location>
        <begin position="384"/>
        <end position="461"/>
    </location>
</feature>
<feature type="compositionally biased region" description="Acidic residues" evidence="8">
    <location>
        <begin position="499"/>
        <end position="517"/>
    </location>
</feature>
<dbReference type="PANTHER" id="PTHR10920:SF13">
    <property type="entry name" value="PRE-RRNA 2'-O-RIBOSE RNA METHYLTRANSFERASE FTSJ3"/>
    <property type="match status" value="1"/>
</dbReference>
<dbReference type="Gene3D" id="3.40.50.150">
    <property type="entry name" value="Vaccinia Virus protein VP39"/>
    <property type="match status" value="1"/>
</dbReference>
<reference evidence="12 13" key="1">
    <citation type="submission" date="2020-08" db="EMBL/GenBank/DDBJ databases">
        <title>Plant Genome Project.</title>
        <authorList>
            <person name="Zhang R.-G."/>
        </authorList>
    </citation>
    <scope>NUCLEOTIDE SEQUENCE [LARGE SCALE GENOMIC DNA]</scope>
    <source>
        <tissue evidence="12">Rhizome</tissue>
    </source>
</reference>
<dbReference type="EMBL" id="JACMSC010000013">
    <property type="protein sequence ID" value="KAG6494041.1"/>
    <property type="molecule type" value="Genomic_DNA"/>
</dbReference>
<feature type="domain" description="DUF3381" evidence="11">
    <location>
        <begin position="217"/>
        <end position="300"/>
    </location>
</feature>
<dbReference type="Pfam" id="PF11861">
    <property type="entry name" value="DUF3381"/>
    <property type="match status" value="2"/>
</dbReference>
<dbReference type="InterPro" id="IPR002877">
    <property type="entry name" value="RNA_MeTrfase_FtsJ_dom"/>
</dbReference>
<dbReference type="Pfam" id="PF01728">
    <property type="entry name" value="FtsJ"/>
    <property type="match status" value="1"/>
</dbReference>
<keyword evidence="6" id="KW-0539">Nucleus</keyword>
<dbReference type="Proteomes" id="UP000734854">
    <property type="component" value="Unassembled WGS sequence"/>
</dbReference>
<dbReference type="GO" id="GO:0008650">
    <property type="term" value="F:rRNA (uridine-2'-O-)-methyltransferase activity"/>
    <property type="evidence" value="ECO:0007669"/>
    <property type="project" value="TreeGrafter"/>
</dbReference>
<keyword evidence="2" id="KW-0698">rRNA processing</keyword>
<gene>
    <name evidence="12" type="ORF">ZIOFF_049059</name>
</gene>
<feature type="compositionally biased region" description="Basic and acidic residues" evidence="8">
    <location>
        <begin position="624"/>
        <end position="639"/>
    </location>
</feature>
<accession>A0A8J5KN49</accession>
<evidence type="ECO:0000256" key="1">
    <source>
        <dbReference type="ARBA" id="ARBA00022517"/>
    </source>
</evidence>
<evidence type="ECO:0000256" key="5">
    <source>
        <dbReference type="ARBA" id="ARBA00022691"/>
    </source>
</evidence>
<feature type="compositionally biased region" description="Basic residues" evidence="8">
    <location>
        <begin position="860"/>
        <end position="874"/>
    </location>
</feature>
<dbReference type="InterPro" id="IPR024576">
    <property type="entry name" value="rRNA_MeTfrase_Spb1_DUF3381"/>
</dbReference>
<feature type="compositionally biased region" description="Acidic residues" evidence="8">
    <location>
        <begin position="614"/>
        <end position="623"/>
    </location>
</feature>
<dbReference type="PANTHER" id="PTHR10920">
    <property type="entry name" value="RIBOSOMAL RNA METHYLTRANSFERASE"/>
    <property type="match status" value="1"/>
</dbReference>
<dbReference type="Pfam" id="PF07780">
    <property type="entry name" value="Spb1_C"/>
    <property type="match status" value="1"/>
</dbReference>
<sequence>MGKVKGKQRQDKYYHLAKEQGYRSRASFKLLQLDAKYRFLPSARSVLDLCAAPGGWLQVAVNHAPVGSFIVGVDLFPIRPIRGAHALAEDITTPKCRAAIKRLMDSNGCSAFDVILHDGSPNVGGAWAQEATSQSALVVDSIRLATNFLAPKGTFVTKVRVFEVTKPVASRSTSAEIYVIGVRYKAPAKIDPRLLDVKHLFQGAIEQPKVVNVLRGSKQKRNREGYEEGNTTLWKVGLVSDFIQSESSVEFLSSVNALSFDDPACFSFRDHELTTDEIKSLCEDLYVLDKKSFKQLLNYGNYLLSLNFDLCYRDYMHCDFRVLYGTKSGSLEAMELKSLVKPPGMSISCKFDYLLVYEYSFETHIILIRSSAAFEICMRIAMSLVLQWRIHIRNALSKEKVASTANEDKIVIKEDDAKEDEQEDEDDKVLNEMEELSQLMDKKKKKAKKLLSKRRAKDKARKAMGIQIDATEDSYIERDLFSLSAIKGKKELLAIDSTDLNDEYGEDNLVDSDDEEAQREIEKEDSSDEMDSDEEQRRIFTVRSEVTICYLPVLQEENDGDDLVHPVEESDQKQNKESNPLMVPIVEDEQPTEEQMVERWFGQDVFTEAATDGMLEDSESDEEKEAKIVKVPAKTKENIKQPLDLSLPKSLPKSKNTEQDGFEIVPAEPMETSDDDSSSSDESDDMDDYTKAEILAYAKKMLRKKQREQILDDAYNRYMFDDVGLPKWFEDEEKRHCQPIKPITREEVAAMRAQFREIDARPAKKVAEAKARKKRAAMKKLEKARQKANSIVDQTDISERSKRKMIDQVYKKAEPKKPQKEYVVAKKGVRVKLGKGKVLVDRRMKKDARSYGSGKPGKGGFKKGNKTTKGKKAQKGNQSAKTNRLIILTLCTYCKCSTREDGRHMPLK</sequence>
<feature type="region of interest" description="Disordered" evidence="8">
    <location>
        <begin position="497"/>
        <end position="538"/>
    </location>
</feature>
<feature type="region of interest" description="Disordered" evidence="8">
    <location>
        <begin position="557"/>
        <end position="583"/>
    </location>
</feature>
<dbReference type="InterPro" id="IPR050082">
    <property type="entry name" value="RNA_methyltr_RlmE"/>
</dbReference>
<dbReference type="AlphaFoldDB" id="A0A8J5KN49"/>
<evidence type="ECO:0000256" key="7">
    <source>
        <dbReference type="SAM" id="Coils"/>
    </source>
</evidence>
<dbReference type="HAMAP" id="MF_01547">
    <property type="entry name" value="RNA_methyltr_E"/>
    <property type="match status" value="1"/>
</dbReference>
<organism evidence="12 13">
    <name type="scientific">Zingiber officinale</name>
    <name type="common">Ginger</name>
    <name type="synonym">Amomum zingiber</name>
    <dbReference type="NCBI Taxonomy" id="94328"/>
    <lineage>
        <taxon>Eukaryota</taxon>
        <taxon>Viridiplantae</taxon>
        <taxon>Streptophyta</taxon>
        <taxon>Embryophyta</taxon>
        <taxon>Tracheophyta</taxon>
        <taxon>Spermatophyta</taxon>
        <taxon>Magnoliopsida</taxon>
        <taxon>Liliopsida</taxon>
        <taxon>Zingiberales</taxon>
        <taxon>Zingiberaceae</taxon>
        <taxon>Zingiber</taxon>
    </lineage>
</organism>
<evidence type="ECO:0000259" key="11">
    <source>
        <dbReference type="Pfam" id="PF11861"/>
    </source>
</evidence>
<dbReference type="GO" id="GO:0016435">
    <property type="term" value="F:rRNA (guanine) methyltransferase activity"/>
    <property type="evidence" value="ECO:0007669"/>
    <property type="project" value="TreeGrafter"/>
</dbReference>
<evidence type="ECO:0000313" key="12">
    <source>
        <dbReference type="EMBL" id="KAG6494041.1"/>
    </source>
</evidence>
<evidence type="ECO:0008006" key="14">
    <source>
        <dbReference type="Google" id="ProtNLM"/>
    </source>
</evidence>
<evidence type="ECO:0000256" key="4">
    <source>
        <dbReference type="ARBA" id="ARBA00022679"/>
    </source>
</evidence>
<keyword evidence="13" id="KW-1185">Reference proteome</keyword>
<keyword evidence="5" id="KW-0949">S-adenosyl-L-methionine</keyword>
<keyword evidence="3" id="KW-0489">Methyltransferase</keyword>
<dbReference type="SUPFAM" id="SSF53335">
    <property type="entry name" value="S-adenosyl-L-methionine-dependent methyltransferases"/>
    <property type="match status" value="1"/>
</dbReference>
<dbReference type="InterPro" id="IPR012920">
    <property type="entry name" value="rRNA_MeTfrase_SPB1-like_C"/>
</dbReference>
<dbReference type="InterPro" id="IPR029063">
    <property type="entry name" value="SAM-dependent_MTases_sf"/>
</dbReference>
<comment type="caution">
    <text evidence="12">The sequence shown here is derived from an EMBL/GenBank/DDBJ whole genome shotgun (WGS) entry which is preliminary data.</text>
</comment>
<dbReference type="GO" id="GO:0030687">
    <property type="term" value="C:preribosome, large subunit precursor"/>
    <property type="evidence" value="ECO:0007669"/>
    <property type="project" value="TreeGrafter"/>
</dbReference>
<keyword evidence="4" id="KW-0808">Transferase</keyword>
<dbReference type="GO" id="GO:0005730">
    <property type="term" value="C:nucleolus"/>
    <property type="evidence" value="ECO:0007669"/>
    <property type="project" value="TreeGrafter"/>
</dbReference>
<evidence type="ECO:0000256" key="3">
    <source>
        <dbReference type="ARBA" id="ARBA00022603"/>
    </source>
</evidence>
<feature type="domain" description="Ribosomal RNA methyltransferase FtsJ" evidence="9">
    <location>
        <begin position="22"/>
        <end position="160"/>
    </location>
</feature>
<evidence type="ECO:0000256" key="6">
    <source>
        <dbReference type="ARBA" id="ARBA00023242"/>
    </source>
</evidence>
<keyword evidence="7" id="KW-0175">Coiled coil</keyword>
<feature type="region of interest" description="Disordered" evidence="8">
    <location>
        <begin position="613"/>
        <end position="688"/>
    </location>
</feature>
<proteinExistence type="inferred from homology"/>